<feature type="compositionally biased region" description="Basic residues" evidence="1">
    <location>
        <begin position="1"/>
        <end position="13"/>
    </location>
</feature>
<feature type="region of interest" description="Disordered" evidence="1">
    <location>
        <begin position="1"/>
        <end position="25"/>
    </location>
</feature>
<sequence>MRDRRHLPQKRREHATPEHLTRHGNSCYHAGMAKTQSGARIDQDVMELAKARARDRGQSIGDYIAHLVREDADGLRVRGLDAARRFLDEHQAVFDEVEDAEQSASGARAA</sequence>
<name>A0A143T0T3_STRAW</name>
<organism evidence="2">
    <name type="scientific">Streptomyces avermitilis (strain ATCC 31267 / DSM 46492 / JCM 5070 / NBRC 14893 / NCIMB 12804 / NRRL 8165 / MA-4680)</name>
    <dbReference type="NCBI Taxonomy" id="227882"/>
    <lineage>
        <taxon>Bacteria</taxon>
        <taxon>Bacillati</taxon>
        <taxon>Actinomycetota</taxon>
        <taxon>Actinomycetes</taxon>
        <taxon>Kitasatosporales</taxon>
        <taxon>Streptomycetaceae</taxon>
        <taxon>Streptomyces</taxon>
    </lineage>
</organism>
<dbReference type="AlphaFoldDB" id="A0A143T0T3"/>
<reference evidence="2" key="1">
    <citation type="submission" date="2016-03" db="EMBL/GenBank/DDBJ databases">
        <title>Complete sequence of the second linear plasmid SAP2 of Streptomyces avermitilis.</title>
        <authorList>
            <person name="Ikeda H."/>
        </authorList>
    </citation>
    <scope>NUCLEOTIDE SEQUENCE</scope>
    <source>
        <strain evidence="2">MA-4680</strain>
        <plasmid evidence="2">SAP2</plasmid>
    </source>
</reference>
<protein>
    <submittedName>
        <fullName evidence="2">Uncharacterized protein</fullName>
    </submittedName>
</protein>
<accession>A0A143T0T3</accession>
<evidence type="ECO:0000313" key="2">
    <source>
        <dbReference type="EMBL" id="BAU77623.1"/>
    </source>
</evidence>
<proteinExistence type="predicted"/>
<keyword evidence="2" id="KW-0614">Plasmid</keyword>
<gene>
    <name evidence="2" type="ORF">SAVERM_2p180</name>
</gene>
<evidence type="ECO:0000256" key="1">
    <source>
        <dbReference type="SAM" id="MobiDB-lite"/>
    </source>
</evidence>
<geneLocation type="plasmid" evidence="2">
    <name>SAP2</name>
</geneLocation>
<dbReference type="EMBL" id="AP017380">
    <property type="protein sequence ID" value="BAU77623.1"/>
    <property type="molecule type" value="Genomic_DNA"/>
</dbReference>